<dbReference type="EMBL" id="JAMZMK010008798">
    <property type="protein sequence ID" value="KAI7738548.1"/>
    <property type="molecule type" value="Genomic_DNA"/>
</dbReference>
<name>A0AAD5CBX4_AMBAR</name>
<sequence length="44" mass="5039">MGWLGVWSTLLHHSKDQFSWLVLKFISESIVGVIEKATSSFYPL</sequence>
<evidence type="ECO:0000313" key="1">
    <source>
        <dbReference type="EMBL" id="KAI7738548.1"/>
    </source>
</evidence>
<dbReference type="Proteomes" id="UP001206925">
    <property type="component" value="Unassembled WGS sequence"/>
</dbReference>
<dbReference type="AlphaFoldDB" id="A0AAD5CBX4"/>
<organism evidence="1 2">
    <name type="scientific">Ambrosia artemisiifolia</name>
    <name type="common">Common ragweed</name>
    <dbReference type="NCBI Taxonomy" id="4212"/>
    <lineage>
        <taxon>Eukaryota</taxon>
        <taxon>Viridiplantae</taxon>
        <taxon>Streptophyta</taxon>
        <taxon>Embryophyta</taxon>
        <taxon>Tracheophyta</taxon>
        <taxon>Spermatophyta</taxon>
        <taxon>Magnoliopsida</taxon>
        <taxon>eudicotyledons</taxon>
        <taxon>Gunneridae</taxon>
        <taxon>Pentapetalae</taxon>
        <taxon>asterids</taxon>
        <taxon>campanulids</taxon>
        <taxon>Asterales</taxon>
        <taxon>Asteraceae</taxon>
        <taxon>Asteroideae</taxon>
        <taxon>Heliantheae alliance</taxon>
        <taxon>Heliantheae</taxon>
        <taxon>Ambrosia</taxon>
    </lineage>
</organism>
<gene>
    <name evidence="1" type="ORF">M8C21_004047</name>
</gene>
<proteinExistence type="predicted"/>
<protein>
    <submittedName>
        <fullName evidence="1">Uncharacterized protein</fullName>
    </submittedName>
</protein>
<accession>A0AAD5CBX4</accession>
<keyword evidence="2" id="KW-1185">Reference proteome</keyword>
<reference evidence="1" key="1">
    <citation type="submission" date="2022-06" db="EMBL/GenBank/DDBJ databases">
        <title>Uncovering the hologenomic basis of an extraordinary plant invasion.</title>
        <authorList>
            <person name="Bieker V.C."/>
            <person name="Martin M.D."/>
            <person name="Gilbert T."/>
            <person name="Hodgins K."/>
            <person name="Battlay P."/>
            <person name="Petersen B."/>
            <person name="Wilson J."/>
        </authorList>
    </citation>
    <scope>NUCLEOTIDE SEQUENCE</scope>
    <source>
        <strain evidence="1">AA19_3_7</strain>
        <tissue evidence="1">Leaf</tissue>
    </source>
</reference>
<evidence type="ECO:0000313" key="2">
    <source>
        <dbReference type="Proteomes" id="UP001206925"/>
    </source>
</evidence>
<comment type="caution">
    <text evidence="1">The sequence shown here is derived from an EMBL/GenBank/DDBJ whole genome shotgun (WGS) entry which is preliminary data.</text>
</comment>